<dbReference type="Gene3D" id="2.30.30.40">
    <property type="entry name" value="SH3 Domains"/>
    <property type="match status" value="1"/>
</dbReference>
<dbReference type="InterPro" id="IPR002545">
    <property type="entry name" value="CheW-lke_dom"/>
</dbReference>
<dbReference type="GO" id="GO:0006935">
    <property type="term" value="P:chemotaxis"/>
    <property type="evidence" value="ECO:0007669"/>
    <property type="project" value="InterPro"/>
</dbReference>
<dbReference type="Gene3D" id="2.40.50.180">
    <property type="entry name" value="CheA-289, Domain 4"/>
    <property type="match status" value="1"/>
</dbReference>
<feature type="domain" description="CheW-like" evidence="1">
    <location>
        <begin position="29"/>
        <end position="173"/>
    </location>
</feature>
<name>A0A2I1DMU6_9PROT</name>
<dbReference type="PANTHER" id="PTHR22617">
    <property type="entry name" value="CHEMOTAXIS SENSOR HISTIDINE KINASE-RELATED"/>
    <property type="match status" value="1"/>
</dbReference>
<dbReference type="SUPFAM" id="SSF50341">
    <property type="entry name" value="CheW-like"/>
    <property type="match status" value="1"/>
</dbReference>
<dbReference type="SMART" id="SM00260">
    <property type="entry name" value="CheW"/>
    <property type="match status" value="1"/>
</dbReference>
<keyword evidence="3" id="KW-1185">Reference proteome</keyword>
<dbReference type="Proteomes" id="UP000234329">
    <property type="component" value="Unassembled WGS sequence"/>
</dbReference>
<dbReference type="InParanoid" id="A0A2I1DMU6"/>
<dbReference type="EMBL" id="MXAV01000022">
    <property type="protein sequence ID" value="PKY11196.1"/>
    <property type="molecule type" value="Genomic_DNA"/>
</dbReference>
<dbReference type="FunCoup" id="A0A2I1DMU6">
    <property type="interactions" value="168"/>
</dbReference>
<dbReference type="GO" id="GO:0005829">
    <property type="term" value="C:cytosol"/>
    <property type="evidence" value="ECO:0007669"/>
    <property type="project" value="TreeGrafter"/>
</dbReference>
<comment type="caution">
    <text evidence="2">The sequence shown here is derived from an EMBL/GenBank/DDBJ whole genome shotgun (WGS) entry which is preliminary data.</text>
</comment>
<dbReference type="PROSITE" id="PS50851">
    <property type="entry name" value="CHEW"/>
    <property type="match status" value="1"/>
</dbReference>
<evidence type="ECO:0000313" key="3">
    <source>
        <dbReference type="Proteomes" id="UP000234329"/>
    </source>
</evidence>
<dbReference type="OrthoDB" id="5292973at2"/>
<evidence type="ECO:0000313" key="2">
    <source>
        <dbReference type="EMBL" id="PKY11196.1"/>
    </source>
</evidence>
<gene>
    <name evidence="2" type="ORF">B1757_05760</name>
</gene>
<dbReference type="InterPro" id="IPR039315">
    <property type="entry name" value="CheW"/>
</dbReference>
<evidence type="ECO:0000259" key="1">
    <source>
        <dbReference type="PROSITE" id="PS50851"/>
    </source>
</evidence>
<accession>A0A2I1DMU6</accession>
<sequence>MTKNLSASKEVVMEMVAVGGASTEQRSWPGQYLIVQLQGEAFGLDISSVREIIAYIVPTQIPMMPDFVVGVINLRGQVVPVIDMARRFGRPTTQIHKRSCIIILDLQDGHSRQRLGVVVDAVNEVLEFTAEQIEAAPQFGAGLRTEFIRGMGKVAGSFMILLEMGRVLSLEEMSALSAVAAEADAIGAVDSGS</sequence>
<dbReference type="InterPro" id="IPR036061">
    <property type="entry name" value="CheW-like_dom_sf"/>
</dbReference>
<dbReference type="Pfam" id="PF01584">
    <property type="entry name" value="CheW"/>
    <property type="match status" value="1"/>
</dbReference>
<organism evidence="2 3">
    <name type="scientific">Acidithiobacillus marinus</name>
    <dbReference type="NCBI Taxonomy" id="187490"/>
    <lineage>
        <taxon>Bacteria</taxon>
        <taxon>Pseudomonadati</taxon>
        <taxon>Pseudomonadota</taxon>
        <taxon>Acidithiobacillia</taxon>
        <taxon>Acidithiobacillales</taxon>
        <taxon>Acidithiobacillaceae</taxon>
        <taxon>Acidithiobacillus</taxon>
    </lineage>
</organism>
<reference evidence="2 3" key="1">
    <citation type="submission" date="2017-03" db="EMBL/GenBank/DDBJ databases">
        <title>Draft genime sequence of the acidophilic sulfur-oxidizing bacterium Acidithiobacillus sp. SH, isolated from seawater.</title>
        <authorList>
            <person name="Sharmin S."/>
            <person name="Tokuhisa M."/>
            <person name="Kanao T."/>
            <person name="Kamimura K."/>
        </authorList>
    </citation>
    <scope>NUCLEOTIDE SEQUENCE [LARGE SCALE GENOMIC DNA]</scope>
    <source>
        <strain evidence="2 3">SH</strain>
    </source>
</reference>
<dbReference type="AlphaFoldDB" id="A0A2I1DMU6"/>
<proteinExistence type="predicted"/>
<protein>
    <recommendedName>
        <fullName evidence="1">CheW-like domain-containing protein</fullName>
    </recommendedName>
</protein>
<dbReference type="PANTHER" id="PTHR22617:SF41">
    <property type="entry name" value="CHEMOTAXIS SIGNAL TRANSDUCTION SYSTEM ADAPTOR PROTEIN CHEW"/>
    <property type="match status" value="1"/>
</dbReference>
<dbReference type="GO" id="GO:0007165">
    <property type="term" value="P:signal transduction"/>
    <property type="evidence" value="ECO:0007669"/>
    <property type="project" value="InterPro"/>
</dbReference>